<feature type="domain" description="LTD" evidence="3">
    <location>
        <begin position="157"/>
        <end position="276"/>
    </location>
</feature>
<sequence length="276" mass="31179">MKNLISVACLFAFLLLAACSSLSTATSNVIKENTWYPIGKVISNDSFEIVVGDHIEQVTFLSLDVVDINHEVLGDRVHEFLTSQLTASEEVSLSFDQEVRNESGQLQAIVQLKDGTKLNEVLLEAGYAKVLIVEPNIKMENIYKKHEQLAKSSKTGIWYDEHETSNEDVALKETTYKGIRLSVVKEDQKAIISNYTSQDLDLSDWKLVSVTGNQIYIFEDLILEPGETAIIYSKNIDHTSEKNALYWGNDFIWSLSEKESAELYNTNNELIAEWTE</sequence>
<organism evidence="4 5">
    <name type="scientific">Paenibacillus montaniterrae</name>
    <dbReference type="NCBI Taxonomy" id="429341"/>
    <lineage>
        <taxon>Bacteria</taxon>
        <taxon>Bacillati</taxon>
        <taxon>Bacillota</taxon>
        <taxon>Bacilli</taxon>
        <taxon>Bacillales</taxon>
        <taxon>Paenibacillaceae</taxon>
        <taxon>Paenibacillus</taxon>
    </lineage>
</organism>
<dbReference type="PROSITE" id="PS50830">
    <property type="entry name" value="TNASE_3"/>
    <property type="match status" value="1"/>
</dbReference>
<comment type="caution">
    <text evidence="4">The sequence shown here is derived from an EMBL/GenBank/DDBJ whole genome shotgun (WGS) entry which is preliminary data.</text>
</comment>
<keyword evidence="1" id="KW-0732">Signal</keyword>
<dbReference type="InterPro" id="IPR016071">
    <property type="entry name" value="Staphylococal_nuclease_OB-fold"/>
</dbReference>
<evidence type="ECO:0000313" key="4">
    <source>
        <dbReference type="EMBL" id="GIP14457.1"/>
    </source>
</evidence>
<accession>A0A919YJG9</accession>
<evidence type="ECO:0000313" key="5">
    <source>
        <dbReference type="Proteomes" id="UP000683139"/>
    </source>
</evidence>
<reference evidence="4" key="1">
    <citation type="submission" date="2021-03" db="EMBL/GenBank/DDBJ databases">
        <title>Antimicrobial resistance genes in bacteria isolated from Japanese honey, and their potential for conferring macrolide and lincosamide resistance in the American foulbrood pathogen Paenibacillus larvae.</title>
        <authorList>
            <person name="Okamoto M."/>
            <person name="Kumagai M."/>
            <person name="Kanamori H."/>
            <person name="Takamatsu D."/>
        </authorList>
    </citation>
    <scope>NUCLEOTIDE SEQUENCE</scope>
    <source>
        <strain evidence="4">J40TS1</strain>
    </source>
</reference>
<dbReference type="Gene3D" id="2.40.50.90">
    <property type="match status" value="1"/>
</dbReference>
<dbReference type="InterPro" id="IPR001322">
    <property type="entry name" value="Lamin_tail_dom"/>
</dbReference>
<dbReference type="SUPFAM" id="SSF50199">
    <property type="entry name" value="Staphylococcal nuclease"/>
    <property type="match status" value="1"/>
</dbReference>
<dbReference type="InterPro" id="IPR036415">
    <property type="entry name" value="Lamin_tail_dom_sf"/>
</dbReference>
<evidence type="ECO:0008006" key="6">
    <source>
        <dbReference type="Google" id="ProtNLM"/>
    </source>
</evidence>
<dbReference type="InterPro" id="IPR035437">
    <property type="entry name" value="SNase_OB-fold_sf"/>
</dbReference>
<gene>
    <name evidence="4" type="ORF">J40TS1_00990</name>
</gene>
<name>A0A919YJG9_9BACL</name>
<feature type="signal peptide" evidence="1">
    <location>
        <begin position="1"/>
        <end position="25"/>
    </location>
</feature>
<protein>
    <recommendedName>
        <fullName evidence="6">Nuclease</fullName>
    </recommendedName>
</protein>
<proteinExistence type="predicted"/>
<dbReference type="AlphaFoldDB" id="A0A919YJG9"/>
<dbReference type="Pfam" id="PF00565">
    <property type="entry name" value="SNase"/>
    <property type="match status" value="1"/>
</dbReference>
<dbReference type="Gene3D" id="2.60.40.1260">
    <property type="entry name" value="Lamin Tail domain"/>
    <property type="match status" value="1"/>
</dbReference>
<dbReference type="RefSeq" id="WP_213512674.1">
    <property type="nucleotide sequence ID" value="NZ_BOSE01000001.1"/>
</dbReference>
<dbReference type="PROSITE" id="PS51257">
    <property type="entry name" value="PROKAR_LIPOPROTEIN"/>
    <property type="match status" value="1"/>
</dbReference>
<dbReference type="Proteomes" id="UP000683139">
    <property type="component" value="Unassembled WGS sequence"/>
</dbReference>
<dbReference type="SUPFAM" id="SSF74853">
    <property type="entry name" value="Lamin A/C globular tail domain"/>
    <property type="match status" value="1"/>
</dbReference>
<evidence type="ECO:0000256" key="1">
    <source>
        <dbReference type="SAM" id="SignalP"/>
    </source>
</evidence>
<feature type="chain" id="PRO_5037873570" description="Nuclease" evidence="1">
    <location>
        <begin position="26"/>
        <end position="276"/>
    </location>
</feature>
<dbReference type="Pfam" id="PF00932">
    <property type="entry name" value="LTD"/>
    <property type="match status" value="1"/>
</dbReference>
<evidence type="ECO:0000259" key="3">
    <source>
        <dbReference type="PROSITE" id="PS51841"/>
    </source>
</evidence>
<feature type="domain" description="TNase-like" evidence="2">
    <location>
        <begin position="38"/>
        <end position="160"/>
    </location>
</feature>
<evidence type="ECO:0000259" key="2">
    <source>
        <dbReference type="PROSITE" id="PS50830"/>
    </source>
</evidence>
<keyword evidence="5" id="KW-1185">Reference proteome</keyword>
<dbReference type="EMBL" id="BOSE01000001">
    <property type="protein sequence ID" value="GIP14457.1"/>
    <property type="molecule type" value="Genomic_DNA"/>
</dbReference>
<dbReference type="PROSITE" id="PS51841">
    <property type="entry name" value="LTD"/>
    <property type="match status" value="1"/>
</dbReference>